<evidence type="ECO:0000313" key="2">
    <source>
        <dbReference type="Proteomes" id="UP001627284"/>
    </source>
</evidence>
<name>A0ABD2TDG9_9SOLN</name>
<dbReference type="Proteomes" id="UP001627284">
    <property type="component" value="Unassembled WGS sequence"/>
</dbReference>
<sequence length="147" mass="16911">MLLIGAKFAEIVKIGEIIEDGLKTGKIARVATRTESLRLLKKKREDVTSISYVSMKKDTSKNLHFTMVILKLHKIHIQLLIPNHVIKLHLRVTKVHILFTKLHRHITKIPTHITKLHQLIVQISSQVTKLHLHITKIPLLATELRNT</sequence>
<keyword evidence="2" id="KW-1185">Reference proteome</keyword>
<comment type="caution">
    <text evidence="1">The sequence shown here is derived from an EMBL/GenBank/DDBJ whole genome shotgun (WGS) entry which is preliminary data.</text>
</comment>
<dbReference type="AlphaFoldDB" id="A0ABD2TDG9"/>
<organism evidence="1 2">
    <name type="scientific">Solanum stoloniferum</name>
    <dbReference type="NCBI Taxonomy" id="62892"/>
    <lineage>
        <taxon>Eukaryota</taxon>
        <taxon>Viridiplantae</taxon>
        <taxon>Streptophyta</taxon>
        <taxon>Embryophyta</taxon>
        <taxon>Tracheophyta</taxon>
        <taxon>Spermatophyta</taxon>
        <taxon>Magnoliopsida</taxon>
        <taxon>eudicotyledons</taxon>
        <taxon>Gunneridae</taxon>
        <taxon>Pentapetalae</taxon>
        <taxon>asterids</taxon>
        <taxon>lamiids</taxon>
        <taxon>Solanales</taxon>
        <taxon>Solanaceae</taxon>
        <taxon>Solanoideae</taxon>
        <taxon>Solaneae</taxon>
        <taxon>Solanum</taxon>
    </lineage>
</organism>
<protein>
    <submittedName>
        <fullName evidence="1">Uncharacterized protein</fullName>
    </submittedName>
</protein>
<proteinExistence type="predicted"/>
<reference evidence="1 2" key="1">
    <citation type="submission" date="2024-05" db="EMBL/GenBank/DDBJ databases">
        <title>De novo assembly of an allotetraploid wild potato.</title>
        <authorList>
            <person name="Hosaka A.J."/>
        </authorList>
    </citation>
    <scope>NUCLEOTIDE SEQUENCE [LARGE SCALE GENOMIC DNA]</scope>
    <source>
        <tissue evidence="1">Young leaves</tissue>
    </source>
</reference>
<dbReference type="EMBL" id="JBJKTR010000011">
    <property type="protein sequence ID" value="KAL3354166.1"/>
    <property type="molecule type" value="Genomic_DNA"/>
</dbReference>
<accession>A0ABD2TDG9</accession>
<evidence type="ECO:0000313" key="1">
    <source>
        <dbReference type="EMBL" id="KAL3354166.1"/>
    </source>
</evidence>
<gene>
    <name evidence="1" type="ORF">AABB24_018692</name>
</gene>